<sequence length="113" mass="12764">MLTRVAIYEGTIEAGREDEFFARVKSELEPMWRKFPQVTAVRVLRTTQADADARPTPMILEMDFPSMAAIEAALKSDILPKAHQATLEVMKLFKGRFYHLVMESTSLTPDSSS</sequence>
<dbReference type="RefSeq" id="WP_319612582.1">
    <property type="nucleotide sequence ID" value="NZ_JAWXYB010000008.1"/>
</dbReference>
<dbReference type="Proteomes" id="UP001279553">
    <property type="component" value="Unassembled WGS sequence"/>
</dbReference>
<gene>
    <name evidence="1" type="ORF">SIL87_01860</name>
</gene>
<evidence type="ECO:0000313" key="1">
    <source>
        <dbReference type="EMBL" id="MDX5929513.1"/>
    </source>
</evidence>
<protein>
    <recommendedName>
        <fullName evidence="3">Ethyl tert-butyl ether degradation EthD</fullName>
    </recommendedName>
</protein>
<organism evidence="1 2">
    <name type="scientific">Acidiphilium acidophilum</name>
    <name type="common">Thiobacillus acidophilus</name>
    <dbReference type="NCBI Taxonomy" id="76588"/>
    <lineage>
        <taxon>Bacteria</taxon>
        <taxon>Pseudomonadati</taxon>
        <taxon>Pseudomonadota</taxon>
        <taxon>Alphaproteobacteria</taxon>
        <taxon>Acetobacterales</taxon>
        <taxon>Acidocellaceae</taxon>
        <taxon>Acidiphilium</taxon>
    </lineage>
</organism>
<proteinExistence type="predicted"/>
<dbReference type="AlphaFoldDB" id="A0AAW9DLI6"/>
<dbReference type="Gene3D" id="3.30.70.100">
    <property type="match status" value="1"/>
</dbReference>
<accession>A0AAW9DLI6</accession>
<reference evidence="1 2" key="1">
    <citation type="submission" date="2023-11" db="EMBL/GenBank/DDBJ databases">
        <title>MicrobeMod: A computational toolkit for identifying prokaryotic methylation and restriction-modification with nanopore sequencing.</title>
        <authorList>
            <person name="Crits-Christoph A."/>
            <person name="Kang S.C."/>
            <person name="Lee H."/>
            <person name="Ostrov N."/>
        </authorList>
    </citation>
    <scope>NUCLEOTIDE SEQUENCE [LARGE SCALE GENOMIC DNA]</scope>
    <source>
        <strain evidence="1 2">DSMZ 700</strain>
    </source>
</reference>
<evidence type="ECO:0008006" key="3">
    <source>
        <dbReference type="Google" id="ProtNLM"/>
    </source>
</evidence>
<dbReference type="EMBL" id="JAWXYB010000008">
    <property type="protein sequence ID" value="MDX5929513.1"/>
    <property type="molecule type" value="Genomic_DNA"/>
</dbReference>
<dbReference type="SUPFAM" id="SSF54909">
    <property type="entry name" value="Dimeric alpha+beta barrel"/>
    <property type="match status" value="1"/>
</dbReference>
<dbReference type="InterPro" id="IPR011008">
    <property type="entry name" value="Dimeric_a/b-barrel"/>
</dbReference>
<evidence type="ECO:0000313" key="2">
    <source>
        <dbReference type="Proteomes" id="UP001279553"/>
    </source>
</evidence>
<comment type="caution">
    <text evidence="1">The sequence shown here is derived from an EMBL/GenBank/DDBJ whole genome shotgun (WGS) entry which is preliminary data.</text>
</comment>
<keyword evidence="2" id="KW-1185">Reference proteome</keyword>
<name>A0AAW9DLI6_ACIAO</name>